<keyword evidence="6 13" id="KW-1133">Transmembrane helix</keyword>
<dbReference type="AlphaFoldDB" id="A0A5N5FVM7"/>
<reference evidence="14 15" key="1">
    <citation type="submission" date="2019-09" db="EMBL/GenBank/DDBJ databases">
        <authorList>
            <person name="Ou C."/>
        </authorList>
    </citation>
    <scope>NUCLEOTIDE SEQUENCE [LARGE SCALE GENOMIC DNA]</scope>
    <source>
        <strain evidence="14">S2</strain>
        <tissue evidence="14">Leaf</tissue>
    </source>
</reference>
<comment type="subcellular location">
    <subcellularLocation>
        <location evidence="1">Membrane</location>
        <topology evidence="1">Single-pass membrane protein</topology>
    </subcellularLocation>
</comment>
<evidence type="ECO:0000256" key="1">
    <source>
        <dbReference type="ARBA" id="ARBA00004167"/>
    </source>
</evidence>
<evidence type="ECO:0000256" key="11">
    <source>
        <dbReference type="PIRSR" id="PIRSR602401-1"/>
    </source>
</evidence>
<dbReference type="PRINTS" id="PR00463">
    <property type="entry name" value="EP450I"/>
</dbReference>
<proteinExistence type="inferred from homology"/>
<dbReference type="GO" id="GO:0004497">
    <property type="term" value="F:monooxygenase activity"/>
    <property type="evidence" value="ECO:0007669"/>
    <property type="project" value="UniProtKB-KW"/>
</dbReference>
<evidence type="ECO:0000256" key="3">
    <source>
        <dbReference type="ARBA" id="ARBA00022617"/>
    </source>
</evidence>
<organism evidence="14 15">
    <name type="scientific">Pyrus ussuriensis x Pyrus communis</name>
    <dbReference type="NCBI Taxonomy" id="2448454"/>
    <lineage>
        <taxon>Eukaryota</taxon>
        <taxon>Viridiplantae</taxon>
        <taxon>Streptophyta</taxon>
        <taxon>Embryophyta</taxon>
        <taxon>Tracheophyta</taxon>
        <taxon>Spermatophyta</taxon>
        <taxon>Magnoliopsida</taxon>
        <taxon>eudicotyledons</taxon>
        <taxon>Gunneridae</taxon>
        <taxon>Pentapetalae</taxon>
        <taxon>rosids</taxon>
        <taxon>fabids</taxon>
        <taxon>Rosales</taxon>
        <taxon>Rosaceae</taxon>
        <taxon>Amygdaloideae</taxon>
        <taxon>Maleae</taxon>
        <taxon>Pyrus</taxon>
    </lineage>
</organism>
<dbReference type="PANTHER" id="PTHR24282">
    <property type="entry name" value="CYTOCHROME P450 FAMILY MEMBER"/>
    <property type="match status" value="1"/>
</dbReference>
<sequence length="526" mass="60291">MEASPGSVALTVVLVSIVAWAWSLLNWVWFRPKKLERYLRQQGLGGNSYRLLFGDLKESSMMHKQARSKPMNHLSHDIVPHILPFLHQTVITYGKNSFIWMGPTLRVNILNPEDLRDVLNRYDDFRKPLSNPITRVLPQGLVNIDGEKWTKHKKIINPAFHLEKLKVMVPTFYQCCSEMIDTWENLVANEGLYELDVWPWLQSLAGDVLSRAAFGSSYEEGKKIFQLLKEHARIGATLLRRSLTSVYIPGWRFLPSKMNKRMKEINKEIRVLIMDIINKREGTIKAGGNINKDDLLGMLLESNSKEIKEHGNHKNVGMSIEEVIEECKLFYFVGQETTAAFLVWAMVLLSHNQNWQNRAREEVLQVIGSNNTPTFDELMHLRVVTMILLEVLRLYPPGVEVSRITHKKTQLGKLSLPAGVDVYVPILLVHHDKELWGDDADEFKPERFSGGVSNATNNRFTYFPFGAGPRICIGQNFAMMEAKLALSLILQHFTFELSSSYAHDPSTYATLQPQFGAHIILHKRRY</sequence>
<dbReference type="Pfam" id="PF00067">
    <property type="entry name" value="p450"/>
    <property type="match status" value="1"/>
</dbReference>
<comment type="caution">
    <text evidence="14">The sequence shown here is derived from an EMBL/GenBank/DDBJ whole genome shotgun (WGS) entry which is preliminary data.</text>
</comment>
<reference evidence="14 15" key="3">
    <citation type="submission" date="2019-11" db="EMBL/GenBank/DDBJ databases">
        <title>A de novo genome assembly of a pear dwarfing rootstock.</title>
        <authorList>
            <person name="Wang F."/>
            <person name="Wang J."/>
            <person name="Li S."/>
            <person name="Zhang Y."/>
            <person name="Fang M."/>
            <person name="Ma L."/>
            <person name="Zhao Y."/>
            <person name="Jiang S."/>
        </authorList>
    </citation>
    <scope>NUCLEOTIDE SEQUENCE [LARGE SCALE GENOMIC DNA]</scope>
    <source>
        <strain evidence="14">S2</strain>
        <tissue evidence="14">Leaf</tissue>
    </source>
</reference>
<evidence type="ECO:0000256" key="9">
    <source>
        <dbReference type="ARBA" id="ARBA00023033"/>
    </source>
</evidence>
<dbReference type="OrthoDB" id="1470350at2759"/>
<name>A0A5N5FVM7_9ROSA</name>
<dbReference type="InterPro" id="IPR036396">
    <property type="entry name" value="Cyt_P450_sf"/>
</dbReference>
<keyword evidence="5 11" id="KW-0479">Metal-binding</keyword>
<reference evidence="15" key="2">
    <citation type="submission" date="2019-10" db="EMBL/GenBank/DDBJ databases">
        <title>A de novo genome assembly of a pear dwarfing rootstock.</title>
        <authorList>
            <person name="Wang F."/>
            <person name="Wang J."/>
            <person name="Li S."/>
            <person name="Zhang Y."/>
            <person name="Fang M."/>
            <person name="Ma L."/>
            <person name="Zhao Y."/>
            <person name="Jiang S."/>
        </authorList>
    </citation>
    <scope>NUCLEOTIDE SEQUENCE [LARGE SCALE GENOMIC DNA]</scope>
</reference>
<dbReference type="FunFam" id="1.10.630.10:FF:000029">
    <property type="entry name" value="Cytochrome P450 734A1"/>
    <property type="match status" value="1"/>
</dbReference>
<evidence type="ECO:0000256" key="12">
    <source>
        <dbReference type="RuleBase" id="RU000461"/>
    </source>
</evidence>
<keyword evidence="8 11" id="KW-0408">Iron</keyword>
<dbReference type="InterPro" id="IPR001128">
    <property type="entry name" value="Cyt_P450"/>
</dbReference>
<dbReference type="GO" id="GO:0020037">
    <property type="term" value="F:heme binding"/>
    <property type="evidence" value="ECO:0007669"/>
    <property type="project" value="InterPro"/>
</dbReference>
<gene>
    <name evidence="14" type="ORF">D8674_005137</name>
</gene>
<keyword evidence="4 13" id="KW-0812">Transmembrane</keyword>
<keyword evidence="10 13" id="KW-0472">Membrane</keyword>
<dbReference type="GO" id="GO:0005506">
    <property type="term" value="F:iron ion binding"/>
    <property type="evidence" value="ECO:0007669"/>
    <property type="project" value="InterPro"/>
</dbReference>
<evidence type="ECO:0000256" key="2">
    <source>
        <dbReference type="ARBA" id="ARBA00010617"/>
    </source>
</evidence>
<evidence type="ECO:0000256" key="6">
    <source>
        <dbReference type="ARBA" id="ARBA00022989"/>
    </source>
</evidence>
<dbReference type="InterPro" id="IPR050665">
    <property type="entry name" value="Cytochrome_P450_Monooxygen"/>
</dbReference>
<feature type="binding site" description="axial binding residue" evidence="11">
    <location>
        <position position="472"/>
    </location>
    <ligand>
        <name>heme</name>
        <dbReference type="ChEBI" id="CHEBI:30413"/>
    </ligand>
    <ligandPart>
        <name>Fe</name>
        <dbReference type="ChEBI" id="CHEBI:18248"/>
    </ligandPart>
</feature>
<dbReference type="InterPro" id="IPR002401">
    <property type="entry name" value="Cyt_P450_E_grp-I"/>
</dbReference>
<dbReference type="PROSITE" id="PS00086">
    <property type="entry name" value="CYTOCHROME_P450"/>
    <property type="match status" value="1"/>
</dbReference>
<comment type="cofactor">
    <cofactor evidence="11">
        <name>heme</name>
        <dbReference type="ChEBI" id="CHEBI:30413"/>
    </cofactor>
</comment>
<dbReference type="Proteomes" id="UP000327157">
    <property type="component" value="Chromosome 11"/>
</dbReference>
<dbReference type="InterPro" id="IPR017972">
    <property type="entry name" value="Cyt_P450_CS"/>
</dbReference>
<dbReference type="SUPFAM" id="SSF48264">
    <property type="entry name" value="Cytochrome P450"/>
    <property type="match status" value="1"/>
</dbReference>
<dbReference type="EMBL" id="SMOL01000559">
    <property type="protein sequence ID" value="KAB2605420.1"/>
    <property type="molecule type" value="Genomic_DNA"/>
</dbReference>
<keyword evidence="15" id="KW-1185">Reference proteome</keyword>
<dbReference type="CDD" id="cd20642">
    <property type="entry name" value="CYP72"/>
    <property type="match status" value="1"/>
</dbReference>
<evidence type="ECO:0000313" key="14">
    <source>
        <dbReference type="EMBL" id="KAB2605420.1"/>
    </source>
</evidence>
<evidence type="ECO:0000313" key="15">
    <source>
        <dbReference type="Proteomes" id="UP000327157"/>
    </source>
</evidence>
<evidence type="ECO:0000256" key="7">
    <source>
        <dbReference type="ARBA" id="ARBA00023002"/>
    </source>
</evidence>
<evidence type="ECO:0000256" key="10">
    <source>
        <dbReference type="ARBA" id="ARBA00023136"/>
    </source>
</evidence>
<accession>A0A5N5FVM7</accession>
<dbReference type="GO" id="GO:0016020">
    <property type="term" value="C:membrane"/>
    <property type="evidence" value="ECO:0007669"/>
    <property type="project" value="UniProtKB-SubCell"/>
</dbReference>
<feature type="transmembrane region" description="Helical" evidence="13">
    <location>
        <begin position="6"/>
        <end position="30"/>
    </location>
</feature>
<dbReference type="PRINTS" id="PR00385">
    <property type="entry name" value="P450"/>
</dbReference>
<comment type="similarity">
    <text evidence="2 12">Belongs to the cytochrome P450 family.</text>
</comment>
<keyword evidence="3 11" id="KW-0349">Heme</keyword>
<protein>
    <submittedName>
        <fullName evidence="14">Cytochrome P450 CYP72A219-like</fullName>
    </submittedName>
</protein>
<dbReference type="GO" id="GO:0016705">
    <property type="term" value="F:oxidoreductase activity, acting on paired donors, with incorporation or reduction of molecular oxygen"/>
    <property type="evidence" value="ECO:0007669"/>
    <property type="project" value="InterPro"/>
</dbReference>
<evidence type="ECO:0000256" key="13">
    <source>
        <dbReference type="SAM" id="Phobius"/>
    </source>
</evidence>
<evidence type="ECO:0000256" key="4">
    <source>
        <dbReference type="ARBA" id="ARBA00022692"/>
    </source>
</evidence>
<keyword evidence="7 12" id="KW-0560">Oxidoreductase</keyword>
<keyword evidence="9 12" id="KW-0503">Monooxygenase</keyword>
<dbReference type="Gene3D" id="1.10.630.10">
    <property type="entry name" value="Cytochrome P450"/>
    <property type="match status" value="1"/>
</dbReference>
<evidence type="ECO:0000256" key="8">
    <source>
        <dbReference type="ARBA" id="ARBA00023004"/>
    </source>
</evidence>
<evidence type="ECO:0000256" key="5">
    <source>
        <dbReference type="ARBA" id="ARBA00022723"/>
    </source>
</evidence>
<dbReference type="PANTHER" id="PTHR24282:SF255">
    <property type="entry name" value="CYTOCHROME P450 72A11-RELATED"/>
    <property type="match status" value="1"/>
</dbReference>